<keyword evidence="2" id="KW-1185">Reference proteome</keyword>
<dbReference type="AlphaFoldDB" id="A0A8T0E8F7"/>
<protein>
    <submittedName>
        <fullName evidence="1">Uncharacterized protein</fullName>
    </submittedName>
</protein>
<gene>
    <name evidence="1" type="ORF">HNY73_020547</name>
</gene>
<organism evidence="1 2">
    <name type="scientific">Argiope bruennichi</name>
    <name type="common">Wasp spider</name>
    <name type="synonym">Aranea bruennichi</name>
    <dbReference type="NCBI Taxonomy" id="94029"/>
    <lineage>
        <taxon>Eukaryota</taxon>
        <taxon>Metazoa</taxon>
        <taxon>Ecdysozoa</taxon>
        <taxon>Arthropoda</taxon>
        <taxon>Chelicerata</taxon>
        <taxon>Arachnida</taxon>
        <taxon>Araneae</taxon>
        <taxon>Araneomorphae</taxon>
        <taxon>Entelegynae</taxon>
        <taxon>Araneoidea</taxon>
        <taxon>Araneidae</taxon>
        <taxon>Argiope</taxon>
    </lineage>
</organism>
<sequence>MGNKNSVSKNFTTQPKPSSPVYCTILYPYQDTKICDYFGNKNICRDSISSASSKFICDVGMKNLISTKDETIRSLADNSSEAVCRKSLIVNQPLNLCTKESEQMDLDPQTFCEFPQLNPCLTDNIGNLASYSPLQSSAKLSFDECCSYERIAKQLIQASSNLQYIEPISVCSSDCDVDCCKPCTCDLGGGKCIPQTCNNFQYIETNSMDSSDNECILPNKEITPNCNLSKFLNNSVLEFKNNSISGDTYETSPLSPLYVVIDDADCDSDDDWNSIKSEVDSVCREFCHNEQY</sequence>
<evidence type="ECO:0000313" key="1">
    <source>
        <dbReference type="EMBL" id="KAF8767620.1"/>
    </source>
</evidence>
<name>A0A8T0E8F7_ARGBR</name>
<reference evidence="1" key="1">
    <citation type="journal article" date="2020" name="bioRxiv">
        <title>Chromosome-level reference genome of the European wasp spider Argiope bruennichi: a resource for studies on range expansion and evolutionary adaptation.</title>
        <authorList>
            <person name="Sheffer M.M."/>
            <person name="Hoppe A."/>
            <person name="Krehenwinkel H."/>
            <person name="Uhl G."/>
            <person name="Kuss A.W."/>
            <person name="Jensen L."/>
            <person name="Jensen C."/>
            <person name="Gillespie R.G."/>
            <person name="Hoff K.J."/>
            <person name="Prost S."/>
        </authorList>
    </citation>
    <scope>NUCLEOTIDE SEQUENCE</scope>
</reference>
<dbReference type="Proteomes" id="UP000807504">
    <property type="component" value="Unassembled WGS sequence"/>
</dbReference>
<dbReference type="EMBL" id="JABXBU010002230">
    <property type="protein sequence ID" value="KAF8767620.1"/>
    <property type="molecule type" value="Genomic_DNA"/>
</dbReference>
<accession>A0A8T0E8F7</accession>
<reference evidence="1" key="2">
    <citation type="submission" date="2020-06" db="EMBL/GenBank/DDBJ databases">
        <authorList>
            <person name="Sheffer M."/>
        </authorList>
    </citation>
    <scope>NUCLEOTIDE SEQUENCE</scope>
</reference>
<comment type="caution">
    <text evidence="1">The sequence shown here is derived from an EMBL/GenBank/DDBJ whole genome shotgun (WGS) entry which is preliminary data.</text>
</comment>
<proteinExistence type="predicted"/>
<evidence type="ECO:0000313" key="2">
    <source>
        <dbReference type="Proteomes" id="UP000807504"/>
    </source>
</evidence>